<dbReference type="Pfam" id="PF14226">
    <property type="entry name" value="DIOX_N"/>
    <property type="match status" value="1"/>
</dbReference>
<dbReference type="OrthoDB" id="288590at2759"/>
<evidence type="ECO:0000313" key="3">
    <source>
        <dbReference type="EnsemblMetazoa" id="CLYHEMP007522.1"/>
    </source>
</evidence>
<dbReference type="SUPFAM" id="SSF51197">
    <property type="entry name" value="Clavaminate synthase-like"/>
    <property type="match status" value="1"/>
</dbReference>
<evidence type="ECO:0000313" key="4">
    <source>
        <dbReference type="Proteomes" id="UP000594262"/>
    </source>
</evidence>
<dbReference type="RefSeq" id="XP_066921211.1">
    <property type="nucleotide sequence ID" value="XM_067065110.1"/>
</dbReference>
<dbReference type="AlphaFoldDB" id="A0A7M5VD38"/>
<dbReference type="GeneID" id="136808579"/>
<reference evidence="3" key="1">
    <citation type="submission" date="2021-01" db="UniProtKB">
        <authorList>
            <consortium name="EnsemblMetazoa"/>
        </authorList>
    </citation>
    <scope>IDENTIFICATION</scope>
</reference>
<keyword evidence="1" id="KW-0408">Iron</keyword>
<dbReference type="InterPro" id="IPR050231">
    <property type="entry name" value="Iron_ascorbate_oxido_reductase"/>
</dbReference>
<proteinExistence type="inferred from homology"/>
<protein>
    <recommendedName>
        <fullName evidence="2">Fe2OG dioxygenase domain-containing protein</fullName>
    </recommendedName>
</protein>
<accession>A0A7M5VD38</accession>
<keyword evidence="4" id="KW-1185">Reference proteome</keyword>
<keyword evidence="1" id="KW-0479">Metal-binding</keyword>
<dbReference type="InterPro" id="IPR005123">
    <property type="entry name" value="Oxoglu/Fe-dep_dioxygenase_dom"/>
</dbReference>
<sequence>MDQLPIIDLSLLNPLNCDFDTIFDKEETLSVAKSLYNALSHYGFLYITGHGIPDNVISDAFGASKEFFKPVNRAIHKTHYRRKGKLLGYVDGLNERDLPENPIDLKQGYDFTLKSPEFDEMPGEQKPAIKELYKHFETLSQFILRFLGVSLDVGTDYFLPGHTQVGDITKNSSTMRILYYQAVNGEILEKQSRMSDHTDFGTFTMLMQDQVGGLQVLSPTGHEFINAVPIKNSIIFNVGDLLQTWSQGKLKSTLHRVILPKEMVRLQMSRQSIVYFTNPDNSFMITGTDENGNVEKKSVLEHMEERNNTTIIDVAEKPIPA</sequence>
<dbReference type="InterPro" id="IPR026992">
    <property type="entry name" value="DIOX_N"/>
</dbReference>
<feature type="domain" description="Fe2OG dioxygenase" evidence="2">
    <location>
        <begin position="171"/>
        <end position="279"/>
    </location>
</feature>
<dbReference type="Pfam" id="PF03171">
    <property type="entry name" value="2OG-FeII_Oxy"/>
    <property type="match status" value="1"/>
</dbReference>
<dbReference type="GO" id="GO:0046872">
    <property type="term" value="F:metal ion binding"/>
    <property type="evidence" value="ECO:0007669"/>
    <property type="project" value="UniProtKB-KW"/>
</dbReference>
<dbReference type="InterPro" id="IPR027443">
    <property type="entry name" value="IPNS-like_sf"/>
</dbReference>
<comment type="similarity">
    <text evidence="1">Belongs to the iron/ascorbate-dependent oxidoreductase family.</text>
</comment>
<dbReference type="Gene3D" id="2.60.120.330">
    <property type="entry name" value="B-lactam Antibiotic, Isopenicillin N Synthase, Chain"/>
    <property type="match status" value="1"/>
</dbReference>
<organism evidence="3 4">
    <name type="scientific">Clytia hemisphaerica</name>
    <dbReference type="NCBI Taxonomy" id="252671"/>
    <lineage>
        <taxon>Eukaryota</taxon>
        <taxon>Metazoa</taxon>
        <taxon>Cnidaria</taxon>
        <taxon>Hydrozoa</taxon>
        <taxon>Hydroidolina</taxon>
        <taxon>Leptothecata</taxon>
        <taxon>Obeliida</taxon>
        <taxon>Clytiidae</taxon>
        <taxon>Clytia</taxon>
    </lineage>
</organism>
<dbReference type="GO" id="GO:0016491">
    <property type="term" value="F:oxidoreductase activity"/>
    <property type="evidence" value="ECO:0007669"/>
    <property type="project" value="UniProtKB-KW"/>
</dbReference>
<evidence type="ECO:0000259" key="2">
    <source>
        <dbReference type="PROSITE" id="PS51471"/>
    </source>
</evidence>
<dbReference type="InterPro" id="IPR044861">
    <property type="entry name" value="IPNS-like_FE2OG_OXY"/>
</dbReference>
<evidence type="ECO:0000256" key="1">
    <source>
        <dbReference type="RuleBase" id="RU003682"/>
    </source>
</evidence>
<name>A0A7M5VD38_9CNID</name>
<dbReference type="PROSITE" id="PS51471">
    <property type="entry name" value="FE2OG_OXY"/>
    <property type="match status" value="1"/>
</dbReference>
<dbReference type="Proteomes" id="UP000594262">
    <property type="component" value="Unplaced"/>
</dbReference>
<keyword evidence="1" id="KW-0560">Oxidoreductase</keyword>
<dbReference type="EnsemblMetazoa" id="CLYHEMT007522.1">
    <property type="protein sequence ID" value="CLYHEMP007522.1"/>
    <property type="gene ID" value="CLYHEMG007522"/>
</dbReference>
<dbReference type="PANTHER" id="PTHR47990">
    <property type="entry name" value="2-OXOGLUTARATE (2OG) AND FE(II)-DEPENDENT OXYGENASE SUPERFAMILY PROTEIN-RELATED"/>
    <property type="match status" value="1"/>
</dbReference>